<dbReference type="GO" id="GO:0005829">
    <property type="term" value="C:cytosol"/>
    <property type="evidence" value="ECO:0007669"/>
    <property type="project" value="TreeGrafter"/>
</dbReference>
<dbReference type="PANTHER" id="PTHR30137:SF8">
    <property type="entry name" value="BLR5498 PROTEIN"/>
    <property type="match status" value="1"/>
</dbReference>
<evidence type="ECO:0000313" key="4">
    <source>
        <dbReference type="EMBL" id="TCV11401.1"/>
    </source>
</evidence>
<evidence type="ECO:0000256" key="1">
    <source>
        <dbReference type="ARBA" id="ARBA00023002"/>
    </source>
</evidence>
<dbReference type="GO" id="GO:0004497">
    <property type="term" value="F:monooxygenase activity"/>
    <property type="evidence" value="ECO:0007669"/>
    <property type="project" value="UniProtKB-KW"/>
</dbReference>
<dbReference type="PANTHER" id="PTHR30137">
    <property type="entry name" value="LUCIFERASE-LIKE MONOOXYGENASE"/>
    <property type="match status" value="1"/>
</dbReference>
<dbReference type="Gene3D" id="3.20.20.30">
    <property type="entry name" value="Luciferase-like domain"/>
    <property type="match status" value="1"/>
</dbReference>
<proteinExistence type="predicted"/>
<dbReference type="InterPro" id="IPR050766">
    <property type="entry name" value="Bact_Lucif_Oxidored"/>
</dbReference>
<dbReference type="InterPro" id="IPR036661">
    <property type="entry name" value="Luciferase-like_sf"/>
</dbReference>
<dbReference type="EMBL" id="SMBZ01000028">
    <property type="protein sequence ID" value="TCV11401.1"/>
    <property type="molecule type" value="Genomic_DNA"/>
</dbReference>
<dbReference type="GO" id="GO:0016705">
    <property type="term" value="F:oxidoreductase activity, acting on paired donors, with incorporation or reduction of molecular oxygen"/>
    <property type="evidence" value="ECO:0007669"/>
    <property type="project" value="InterPro"/>
</dbReference>
<keyword evidence="2" id="KW-0503">Monooxygenase</keyword>
<sequence length="350" mass="38962">MLELGVGMFGDLQVDSATGKIQSPQQRLQEIIEEVKLMDEVGLDFFGMGEHHREDYAVASPEIILAAAASVTRNIKLGSAVSVISSTDPVKLYKDFATVDLISGGRAEIMAGRGSFIESFPVFGYDLKDYSELFEEKLDLLLKLRSNPTINWTGKFRKSLINQDIFPRATENGLPVWIAVGGTTSSVIRAGKLGLPVMFAIIGGAWEQFQPLFEMYQQAYADHGYDMDKFEVGVHMHSFFGEDNEHTGNAYYPTYASQMNRIGASRGWPPYQRSQYDFGRSALGHLIVGDANRAIDKILAVQEKFGLTRFSAHMDVGSPNHQDMMKSIEIFGTKIAPKVREATKLWRSNP</sequence>
<evidence type="ECO:0000259" key="3">
    <source>
        <dbReference type="Pfam" id="PF00296"/>
    </source>
</evidence>
<dbReference type="Pfam" id="PF00296">
    <property type="entry name" value="Bac_luciferase"/>
    <property type="match status" value="1"/>
</dbReference>
<dbReference type="AlphaFoldDB" id="A0A4V2VU46"/>
<name>A0A4V2VU46_9SPHI</name>
<keyword evidence="1" id="KW-0560">Oxidoreductase</keyword>
<accession>A0A4V2VU46</accession>
<feature type="domain" description="Luciferase-like" evidence="3">
    <location>
        <begin position="20"/>
        <end position="303"/>
    </location>
</feature>
<evidence type="ECO:0000256" key="2">
    <source>
        <dbReference type="ARBA" id="ARBA00023033"/>
    </source>
</evidence>
<dbReference type="OrthoDB" id="9776438at2"/>
<dbReference type="InterPro" id="IPR011251">
    <property type="entry name" value="Luciferase-like_dom"/>
</dbReference>
<dbReference type="RefSeq" id="WP_132778091.1">
    <property type="nucleotide sequence ID" value="NZ_SMBZ01000028.1"/>
</dbReference>
<comment type="caution">
    <text evidence="4">The sequence shown here is derived from an EMBL/GenBank/DDBJ whole genome shotgun (WGS) entry which is preliminary data.</text>
</comment>
<gene>
    <name evidence="4" type="ORF">EDC17_102836</name>
</gene>
<reference evidence="4 5" key="1">
    <citation type="submission" date="2019-03" db="EMBL/GenBank/DDBJ databases">
        <title>Genomic Encyclopedia of Type Strains, Phase IV (KMG-IV): sequencing the most valuable type-strain genomes for metagenomic binning, comparative biology and taxonomic classification.</title>
        <authorList>
            <person name="Goeker M."/>
        </authorList>
    </citation>
    <scope>NUCLEOTIDE SEQUENCE [LARGE SCALE GENOMIC DNA]</scope>
    <source>
        <strain evidence="4 5">DSM 22362</strain>
    </source>
</reference>
<dbReference type="Proteomes" id="UP000295197">
    <property type="component" value="Unassembled WGS sequence"/>
</dbReference>
<dbReference type="InterPro" id="IPR022290">
    <property type="entry name" value="LLM_Atu2307-like"/>
</dbReference>
<protein>
    <submittedName>
        <fullName evidence="4">Putative LLM family oxidoreductase</fullName>
    </submittedName>
</protein>
<dbReference type="SUPFAM" id="SSF51679">
    <property type="entry name" value="Bacterial luciferase-like"/>
    <property type="match status" value="1"/>
</dbReference>
<keyword evidence="5" id="KW-1185">Reference proteome</keyword>
<organism evidence="4 5">
    <name type="scientific">Sphingobacterium alimentarium</name>
    <dbReference type="NCBI Taxonomy" id="797292"/>
    <lineage>
        <taxon>Bacteria</taxon>
        <taxon>Pseudomonadati</taxon>
        <taxon>Bacteroidota</taxon>
        <taxon>Sphingobacteriia</taxon>
        <taxon>Sphingobacteriales</taxon>
        <taxon>Sphingobacteriaceae</taxon>
        <taxon>Sphingobacterium</taxon>
    </lineage>
</organism>
<dbReference type="NCBIfam" id="TIGR03858">
    <property type="entry name" value="LLM_2I7G"/>
    <property type="match status" value="1"/>
</dbReference>
<evidence type="ECO:0000313" key="5">
    <source>
        <dbReference type="Proteomes" id="UP000295197"/>
    </source>
</evidence>